<comment type="caution">
    <text evidence="1">The sequence shown here is derived from an EMBL/GenBank/DDBJ whole genome shotgun (WGS) entry which is preliminary data.</text>
</comment>
<gene>
    <name evidence="1" type="ORF">ACZ87_02936</name>
</gene>
<name>A0A328TM62_9GAMM</name>
<dbReference type="InterPro" id="IPR001602">
    <property type="entry name" value="UPF0047_YjbQ-like"/>
</dbReference>
<dbReference type="SUPFAM" id="SSF111038">
    <property type="entry name" value="YjbQ-like"/>
    <property type="match status" value="1"/>
</dbReference>
<dbReference type="Gene3D" id="2.60.120.460">
    <property type="entry name" value="YjbQ-like"/>
    <property type="match status" value="1"/>
</dbReference>
<feature type="non-terminal residue" evidence="1">
    <location>
        <position position="1"/>
    </location>
</feature>
<dbReference type="EMBL" id="LJAM02000401">
    <property type="protein sequence ID" value="RAP70261.1"/>
    <property type="molecule type" value="Genomic_DNA"/>
</dbReference>
<evidence type="ECO:0000313" key="2">
    <source>
        <dbReference type="Proteomes" id="UP000244334"/>
    </source>
</evidence>
<dbReference type="Proteomes" id="UP000244334">
    <property type="component" value="Unassembled WGS sequence"/>
</dbReference>
<proteinExistence type="predicted"/>
<dbReference type="Pfam" id="PF01894">
    <property type="entry name" value="YjbQ"/>
    <property type="match status" value="1"/>
</dbReference>
<reference evidence="1" key="1">
    <citation type="submission" date="2018-04" db="EMBL/GenBank/DDBJ databases">
        <title>Genomes of the Obligate Erwinia dacicola and Facultative Enterobacter sp. OLF Endosymbionts of the Olive Fruit fly, Bactrocera oleae.</title>
        <authorList>
            <person name="Estes A.M."/>
            <person name="Hearn D.J."/>
            <person name="Agarwal S."/>
            <person name="Pierson E.A."/>
            <person name="Dunning-Hotopp J.C."/>
        </authorList>
    </citation>
    <scope>NUCLEOTIDE SEQUENCE [LARGE SCALE GENOMIC DNA]</scope>
    <source>
        <strain evidence="1">Oroville</strain>
    </source>
</reference>
<protein>
    <submittedName>
        <fullName evidence="1">Uncharacterized protein</fullName>
    </submittedName>
</protein>
<dbReference type="InterPro" id="IPR035917">
    <property type="entry name" value="YjbQ-like_sf"/>
</dbReference>
<evidence type="ECO:0000313" key="1">
    <source>
        <dbReference type="EMBL" id="RAP70261.1"/>
    </source>
</evidence>
<dbReference type="AlphaFoldDB" id="A0A328TM62"/>
<accession>A0A328TM62</accession>
<sequence>YGAVLPEPEDRMGGDDMPAHIKSSLLSTSLMLPVSHGHLLLGT</sequence>
<keyword evidence="2" id="KW-1185">Reference proteome</keyword>
<organism evidence="1 2">
    <name type="scientific">Candidatus Erwinia dacicola</name>
    <dbReference type="NCBI Taxonomy" id="252393"/>
    <lineage>
        <taxon>Bacteria</taxon>
        <taxon>Pseudomonadati</taxon>
        <taxon>Pseudomonadota</taxon>
        <taxon>Gammaproteobacteria</taxon>
        <taxon>Enterobacterales</taxon>
        <taxon>Erwiniaceae</taxon>
        <taxon>Erwinia</taxon>
    </lineage>
</organism>